<dbReference type="PROSITE" id="PS50966">
    <property type="entry name" value="ZF_SWIM"/>
    <property type="match status" value="1"/>
</dbReference>
<dbReference type="SMART" id="SM00575">
    <property type="entry name" value="ZnF_PMZ"/>
    <property type="match status" value="1"/>
</dbReference>
<evidence type="ECO:0000259" key="6">
    <source>
        <dbReference type="PROSITE" id="PS50966"/>
    </source>
</evidence>
<dbReference type="Pfam" id="PF03108">
    <property type="entry name" value="DBD_Tnp_Mut"/>
    <property type="match status" value="1"/>
</dbReference>
<feature type="domain" description="SWIM-type" evidence="6">
    <location>
        <begin position="600"/>
        <end position="632"/>
    </location>
</feature>
<dbReference type="GeneID" id="107013595"/>
<dbReference type="Proteomes" id="UP000694930">
    <property type="component" value="Chromosome 3"/>
</dbReference>
<keyword evidence="7" id="KW-1185">Reference proteome</keyword>
<dbReference type="InterPro" id="IPR018289">
    <property type="entry name" value="MULE_transposase_dom"/>
</dbReference>
<evidence type="ECO:0000256" key="2">
    <source>
        <dbReference type="ARBA" id="ARBA00022771"/>
    </source>
</evidence>
<evidence type="ECO:0000256" key="4">
    <source>
        <dbReference type="PROSITE-ProRule" id="PRU00047"/>
    </source>
</evidence>
<accession>A0ABM1GBZ9</accession>
<dbReference type="PANTHER" id="PTHR31973:SF113">
    <property type="entry name" value="PROTEIN FAR1-RELATED SEQUENCE 5-LIKE"/>
    <property type="match status" value="1"/>
</dbReference>
<dbReference type="InterPro" id="IPR001878">
    <property type="entry name" value="Znf_CCHC"/>
</dbReference>
<dbReference type="PROSITE" id="PS50158">
    <property type="entry name" value="ZF_CCHC"/>
    <property type="match status" value="1"/>
</dbReference>
<dbReference type="InterPro" id="IPR006564">
    <property type="entry name" value="Znf_PMZ"/>
</dbReference>
<dbReference type="RefSeq" id="XP_015068959.2">
    <property type="nucleotide sequence ID" value="XM_015213473.2"/>
</dbReference>
<evidence type="ECO:0000313" key="7">
    <source>
        <dbReference type="Proteomes" id="UP000694930"/>
    </source>
</evidence>
<organism evidence="7 8">
    <name type="scientific">Solanum pennellii</name>
    <name type="common">Tomato</name>
    <name type="synonym">Lycopersicon pennellii</name>
    <dbReference type="NCBI Taxonomy" id="28526"/>
    <lineage>
        <taxon>Eukaryota</taxon>
        <taxon>Viridiplantae</taxon>
        <taxon>Streptophyta</taxon>
        <taxon>Embryophyta</taxon>
        <taxon>Tracheophyta</taxon>
        <taxon>Spermatophyta</taxon>
        <taxon>Magnoliopsida</taxon>
        <taxon>eudicotyledons</taxon>
        <taxon>Gunneridae</taxon>
        <taxon>Pentapetalae</taxon>
        <taxon>asterids</taxon>
        <taxon>lamiids</taxon>
        <taxon>Solanales</taxon>
        <taxon>Solanaceae</taxon>
        <taxon>Solanoideae</taxon>
        <taxon>Solaneae</taxon>
        <taxon>Solanum</taxon>
        <taxon>Solanum subgen. Lycopersicon</taxon>
    </lineage>
</organism>
<keyword evidence="1" id="KW-0479">Metal-binding</keyword>
<reference evidence="8" key="2">
    <citation type="submission" date="2025-08" db="UniProtKB">
        <authorList>
            <consortium name="RefSeq"/>
        </authorList>
    </citation>
    <scope>IDENTIFICATION</scope>
</reference>
<evidence type="ECO:0000259" key="5">
    <source>
        <dbReference type="PROSITE" id="PS50158"/>
    </source>
</evidence>
<name>A0ABM1GBZ9_SOLPN</name>
<gene>
    <name evidence="8" type="primary">LOC107013595</name>
</gene>
<keyword evidence="2 4" id="KW-0863">Zinc-finger</keyword>
<keyword evidence="3" id="KW-0862">Zinc</keyword>
<dbReference type="InterPro" id="IPR004332">
    <property type="entry name" value="Transposase_MuDR"/>
</dbReference>
<protein>
    <submittedName>
        <fullName evidence="8">Uncharacterized protein LOC107013595</fullName>
    </submittedName>
</protein>
<evidence type="ECO:0000256" key="3">
    <source>
        <dbReference type="ARBA" id="ARBA00022833"/>
    </source>
</evidence>
<evidence type="ECO:0000256" key="1">
    <source>
        <dbReference type="ARBA" id="ARBA00022723"/>
    </source>
</evidence>
<feature type="domain" description="CCHC-type" evidence="5">
    <location>
        <begin position="708"/>
        <end position="721"/>
    </location>
</feature>
<proteinExistence type="predicted"/>
<dbReference type="InterPro" id="IPR007527">
    <property type="entry name" value="Znf_SWIM"/>
</dbReference>
<sequence>MNISILLRHSEIWVSDVNYEGYKVDGIVVGHSISFVNLKTLILSELEIDTVTKDIEIRYIVEGSSYPLKIKNDMGVKLYFEVKKNASGIGMYPLCIDTTDKIVGEIRNFDCSSGEVVWVEGTERDTEAPALVESRICDIDYIPELNATNYITDSNSTEVKTGQLYKDKGTLVAVMAKYKIKNNFNFRVKRSDKKSYVLVCFSDQCGWTLKSSCRKKSDVFKVRYFNSEHTCPMRDRILTKVQATIGFISGVTAPKLVNHKRIHTPRDVIEDIRELYGVEISYQQAWRARERALEMLKGKPSEGYKQMPRYIWMLNKVYPNSYIRMQKTEDNKFMYLFIALRPLIRGFDYCRPVVVVDAAHLGGAYKGTFVSASTLDGAGCILPLAYGVVDTENDCSWTWFFENFKNAFGERENMCIVSDRNESIIKSVSIVYPNVPHCACIWHLWKNVCSSFKRSKKTLSDIFYSMAKAYRKEDFDKLMAKVVKVDHRVKDYLEKAGYEKWSRVQSTINRGRMMTSNIAECINGCLVDARKLTIIDFLEEARLLFGSWNYKNREIASYTKDTLGRRFEEILIVNASKSSKMKIVPSSEYIFTVHEAGKRYIVCLERKTCTCGRFQHDEKPCAQAIAALKHKNVNNLHPYCSDYYKPYALEKTYEVVMVPMPDKEDWNVPEYVLDEIVRPPRYRRLDGRPRKRRKKNADEKITVNNNCCGQCGQEGHNRRTCTFFPKEN</sequence>
<evidence type="ECO:0000313" key="8">
    <source>
        <dbReference type="RefSeq" id="XP_015068959.2"/>
    </source>
</evidence>
<dbReference type="PANTHER" id="PTHR31973">
    <property type="entry name" value="POLYPROTEIN, PUTATIVE-RELATED"/>
    <property type="match status" value="1"/>
</dbReference>
<dbReference type="Pfam" id="PF10551">
    <property type="entry name" value="MULE"/>
    <property type="match status" value="1"/>
</dbReference>
<reference evidence="7" key="1">
    <citation type="journal article" date="2014" name="Nat. Genet.">
        <title>The genome of the stress-tolerant wild tomato species Solanum pennellii.</title>
        <authorList>
            <person name="Bolger A."/>
            <person name="Scossa F."/>
            <person name="Bolger M.E."/>
            <person name="Lanz C."/>
            <person name="Maumus F."/>
            <person name="Tohge T."/>
            <person name="Quesneville H."/>
            <person name="Alseekh S."/>
            <person name="Sorensen I."/>
            <person name="Lichtenstein G."/>
            <person name="Fich E.A."/>
            <person name="Conte M."/>
            <person name="Keller H."/>
            <person name="Schneeberger K."/>
            <person name="Schwacke R."/>
            <person name="Ofner I."/>
            <person name="Vrebalov J."/>
            <person name="Xu Y."/>
            <person name="Osorio S."/>
            <person name="Aflitos S.A."/>
            <person name="Schijlen E."/>
            <person name="Jimenez-Gomez J.M."/>
            <person name="Ryngajllo M."/>
            <person name="Kimura S."/>
            <person name="Kumar R."/>
            <person name="Koenig D."/>
            <person name="Headland L.R."/>
            <person name="Maloof J.N."/>
            <person name="Sinha N."/>
            <person name="van Ham R.C."/>
            <person name="Lankhorst R.K."/>
            <person name="Mao L."/>
            <person name="Vogel A."/>
            <person name="Arsova B."/>
            <person name="Panstruga R."/>
            <person name="Fei Z."/>
            <person name="Rose J.K."/>
            <person name="Zamir D."/>
            <person name="Carrari F."/>
            <person name="Giovannoni J.J."/>
            <person name="Weigel D."/>
            <person name="Usadel B."/>
            <person name="Fernie A.R."/>
        </authorList>
    </citation>
    <scope>NUCLEOTIDE SEQUENCE [LARGE SCALE GENOMIC DNA]</scope>
    <source>
        <strain evidence="7">cv. LA0716</strain>
    </source>
</reference>